<protein>
    <submittedName>
        <fullName evidence="1">Uncharacterized protein</fullName>
    </submittedName>
</protein>
<dbReference type="Proteomes" id="UP000005536">
    <property type="component" value="Unassembled WGS sequence"/>
</dbReference>
<organism evidence="1 2">
    <name type="scientific">Neisseria elongata subsp. glycolytica ATCC 29315</name>
    <dbReference type="NCBI Taxonomy" id="546263"/>
    <lineage>
        <taxon>Bacteria</taxon>
        <taxon>Pseudomonadati</taxon>
        <taxon>Pseudomonadota</taxon>
        <taxon>Betaproteobacteria</taxon>
        <taxon>Neisseriales</taxon>
        <taxon>Neisseriaceae</taxon>
        <taxon>Neisseria</taxon>
    </lineage>
</organism>
<comment type="caution">
    <text evidence="1">The sequence shown here is derived from an EMBL/GenBank/DDBJ whole genome shotgun (WGS) entry which is preliminary data.</text>
</comment>
<evidence type="ECO:0000313" key="2">
    <source>
        <dbReference type="Proteomes" id="UP000005536"/>
    </source>
</evidence>
<sequence length="51" mass="5877">MKNLRIKESQDEKIRQLAIGTIKLVQLGRQPLRDSELVHILLNEALDRAIV</sequence>
<proteinExistence type="predicted"/>
<dbReference type="EMBL" id="ADBF01000233">
    <property type="protein sequence ID" value="EFE48877.1"/>
    <property type="molecule type" value="Genomic_DNA"/>
</dbReference>
<dbReference type="AlphaFoldDB" id="D4DTI1"/>
<name>D4DTI1_NEIEG</name>
<gene>
    <name evidence="1" type="ORF">NEIELOOT_02387</name>
</gene>
<feature type="non-terminal residue" evidence="1">
    <location>
        <position position="51"/>
    </location>
</feature>
<accession>D4DTI1</accession>
<reference evidence="1 2" key="1">
    <citation type="submission" date="2010-02" db="EMBL/GenBank/DDBJ databases">
        <authorList>
            <person name="Weinstock G."/>
            <person name="Sodergren E."/>
            <person name="Clifton S."/>
            <person name="Fulton L."/>
            <person name="Fulton B."/>
            <person name="Courtney L."/>
            <person name="Fronick C."/>
            <person name="Harrison M."/>
            <person name="Strong C."/>
            <person name="Farmer C."/>
            <person name="Delahaunty K."/>
            <person name="Markovic C."/>
            <person name="Hall O."/>
            <person name="Minx P."/>
            <person name="Tomlinson C."/>
            <person name="Mitreva M."/>
            <person name="Nelson J."/>
            <person name="Hou S."/>
            <person name="Wollam A."/>
            <person name="Pepin K.H."/>
            <person name="Johnson M."/>
            <person name="Bhonagiri V."/>
            <person name="Zhang X."/>
            <person name="Suruliraj S."/>
            <person name="Warren W."/>
            <person name="Chinwalla A."/>
            <person name="Mardis E.R."/>
            <person name="Wilson R.K."/>
        </authorList>
    </citation>
    <scope>NUCLEOTIDE SEQUENCE [LARGE SCALE GENOMIC DNA]</scope>
    <source>
        <strain evidence="1 2">ATCC 29315</strain>
    </source>
</reference>
<evidence type="ECO:0000313" key="1">
    <source>
        <dbReference type="EMBL" id="EFE48877.1"/>
    </source>
</evidence>